<protein>
    <submittedName>
        <fullName evidence="1">Uncharacterized protein</fullName>
    </submittedName>
</protein>
<name>A0A917RGD1_9ACTN</name>
<reference evidence="1" key="1">
    <citation type="journal article" date="2014" name="Int. J. Syst. Evol. Microbiol.">
        <title>Complete genome sequence of Corynebacterium casei LMG S-19264T (=DSM 44701T), isolated from a smear-ripened cheese.</title>
        <authorList>
            <consortium name="US DOE Joint Genome Institute (JGI-PGF)"/>
            <person name="Walter F."/>
            <person name="Albersmeier A."/>
            <person name="Kalinowski J."/>
            <person name="Ruckert C."/>
        </authorList>
    </citation>
    <scope>NUCLEOTIDE SEQUENCE</scope>
    <source>
        <strain evidence="1">JCM 3035</strain>
    </source>
</reference>
<proteinExistence type="predicted"/>
<accession>A0A917RGD1</accession>
<comment type="caution">
    <text evidence="1">The sequence shown here is derived from an EMBL/GenBank/DDBJ whole genome shotgun (WGS) entry which is preliminary data.</text>
</comment>
<evidence type="ECO:0000313" key="2">
    <source>
        <dbReference type="Proteomes" id="UP000637788"/>
    </source>
</evidence>
<evidence type="ECO:0000313" key="1">
    <source>
        <dbReference type="EMBL" id="GGL06893.1"/>
    </source>
</evidence>
<dbReference type="EMBL" id="BMPQ01000034">
    <property type="protein sequence ID" value="GGL06893.1"/>
    <property type="molecule type" value="Genomic_DNA"/>
</dbReference>
<reference evidence="1" key="2">
    <citation type="submission" date="2020-09" db="EMBL/GenBank/DDBJ databases">
        <authorList>
            <person name="Sun Q."/>
            <person name="Ohkuma M."/>
        </authorList>
    </citation>
    <scope>NUCLEOTIDE SEQUENCE</scope>
    <source>
        <strain evidence="1">JCM 3035</strain>
    </source>
</reference>
<gene>
    <name evidence="1" type="ORF">GCM10010094_79600</name>
</gene>
<organism evidence="1 2">
    <name type="scientific">Streptomyces flaveus</name>
    <dbReference type="NCBI Taxonomy" id="66370"/>
    <lineage>
        <taxon>Bacteria</taxon>
        <taxon>Bacillati</taxon>
        <taxon>Actinomycetota</taxon>
        <taxon>Actinomycetes</taxon>
        <taxon>Kitasatosporales</taxon>
        <taxon>Streptomycetaceae</taxon>
        <taxon>Streptomyces</taxon>
        <taxon>Streptomyces aurantiacus group</taxon>
    </lineage>
</organism>
<dbReference type="Proteomes" id="UP000637788">
    <property type="component" value="Unassembled WGS sequence"/>
</dbReference>
<keyword evidence="2" id="KW-1185">Reference proteome</keyword>
<sequence length="64" mass="7033">MIVDRKHDRLHVLTDLVEDGYDSHRVHARGAHVALPESIGAEVTLDVTAVLTAAQAAPDPRIRR</sequence>
<dbReference type="AlphaFoldDB" id="A0A917RGD1"/>